<evidence type="ECO:0000313" key="3">
    <source>
        <dbReference type="Proteomes" id="UP000263273"/>
    </source>
</evidence>
<name>A0A354Z0D9_9FIRM</name>
<feature type="transmembrane region" description="Helical" evidence="1">
    <location>
        <begin position="163"/>
        <end position="190"/>
    </location>
</feature>
<feature type="transmembrane region" description="Helical" evidence="1">
    <location>
        <begin position="16"/>
        <end position="34"/>
    </location>
</feature>
<dbReference type="Pfam" id="PF01944">
    <property type="entry name" value="SpoIIM"/>
    <property type="match status" value="1"/>
</dbReference>
<dbReference type="NCBIfam" id="TIGR02831">
    <property type="entry name" value="spo_II_M"/>
    <property type="match status" value="1"/>
</dbReference>
<proteinExistence type="predicted"/>
<keyword evidence="1" id="KW-1133">Transmembrane helix</keyword>
<protein>
    <submittedName>
        <fullName evidence="2">Stage II sporulation protein M</fullName>
    </submittedName>
</protein>
<evidence type="ECO:0000313" key="2">
    <source>
        <dbReference type="EMBL" id="HBK54431.1"/>
    </source>
</evidence>
<keyword evidence="1" id="KW-0812">Transmembrane</keyword>
<dbReference type="PIRSF" id="PIRSF038973">
    <property type="entry name" value="SpoIIM"/>
    <property type="match status" value="1"/>
</dbReference>
<comment type="caution">
    <text evidence="2">The sequence shown here is derived from an EMBL/GenBank/DDBJ whole genome shotgun (WGS) entry which is preliminary data.</text>
</comment>
<dbReference type="EMBL" id="DNZF01000234">
    <property type="protein sequence ID" value="HBK54431.1"/>
    <property type="molecule type" value="Genomic_DNA"/>
</dbReference>
<feature type="transmembrane region" description="Helical" evidence="1">
    <location>
        <begin position="81"/>
        <end position="102"/>
    </location>
</feature>
<accession>A0A354Z0D9</accession>
<dbReference type="InterPro" id="IPR002798">
    <property type="entry name" value="SpoIIM-like"/>
</dbReference>
<keyword evidence="1" id="KW-0472">Membrane</keyword>
<gene>
    <name evidence="2" type="primary">spoIIM</name>
    <name evidence="2" type="ORF">DDZ44_10890</name>
</gene>
<feature type="transmembrane region" description="Helical" evidence="1">
    <location>
        <begin position="109"/>
        <end position="130"/>
    </location>
</feature>
<evidence type="ECO:0000256" key="1">
    <source>
        <dbReference type="SAM" id="Phobius"/>
    </source>
</evidence>
<dbReference type="RefSeq" id="WP_061214922.1">
    <property type="nucleotide sequence ID" value="NZ_DCDX01000184.1"/>
</dbReference>
<dbReference type="Proteomes" id="UP000263273">
    <property type="component" value="Unassembled WGS sequence"/>
</dbReference>
<dbReference type="STRING" id="378794.GCA_001570625_02511"/>
<reference evidence="2 3" key="1">
    <citation type="journal article" date="2018" name="Nat. Biotechnol.">
        <title>A standardized bacterial taxonomy based on genome phylogeny substantially revises the tree of life.</title>
        <authorList>
            <person name="Parks D.H."/>
            <person name="Chuvochina M."/>
            <person name="Waite D.W."/>
            <person name="Rinke C."/>
            <person name="Skarshewski A."/>
            <person name="Chaumeil P.A."/>
            <person name="Hugenholtz P."/>
        </authorList>
    </citation>
    <scope>NUCLEOTIDE SEQUENCE [LARGE SCALE GENOMIC DNA]</scope>
    <source>
        <strain evidence="2">UBA10948</strain>
    </source>
</reference>
<dbReference type="AlphaFoldDB" id="A0A354Z0D9"/>
<sequence length="203" mass="22684">MYLKQRIKQHIRDNRWQYLLILLIFLSGIVVGSYKVSSLDGGVRSHLLQMIDKYLKGGMEGNLDGASIFCSAFLHQSKTILVIWFLGLTVIGFPLILAVIFLRGISLGFTLSFLFQEKAGAGIILSFIAVLPQNIVYIPFLLIWAVVAVNASLYILKGRNNSYLPLGTALIAYSILMLLFILVFLLGAFIEAYLSPWLLQLLV</sequence>
<dbReference type="InterPro" id="IPR014196">
    <property type="entry name" value="SpoIIM"/>
</dbReference>
<organism evidence="2 3">
    <name type="scientific">Syntrophomonas wolfei</name>
    <dbReference type="NCBI Taxonomy" id="863"/>
    <lineage>
        <taxon>Bacteria</taxon>
        <taxon>Bacillati</taxon>
        <taxon>Bacillota</taxon>
        <taxon>Clostridia</taxon>
        <taxon>Eubacteriales</taxon>
        <taxon>Syntrophomonadaceae</taxon>
        <taxon>Syntrophomonas</taxon>
    </lineage>
</organism>
<feature type="transmembrane region" description="Helical" evidence="1">
    <location>
        <begin position="136"/>
        <end position="156"/>
    </location>
</feature>